<proteinExistence type="predicted"/>
<organism evidence="2 3">
    <name type="scientific">Stenotrophomonas maltophilia</name>
    <name type="common">Pseudomonas maltophilia</name>
    <name type="synonym">Xanthomonas maltophilia</name>
    <dbReference type="NCBI Taxonomy" id="40324"/>
    <lineage>
        <taxon>Bacteria</taxon>
        <taxon>Pseudomonadati</taxon>
        <taxon>Pseudomonadota</taxon>
        <taxon>Gammaproteobacteria</taxon>
        <taxon>Lysobacterales</taxon>
        <taxon>Lysobacteraceae</taxon>
        <taxon>Stenotrophomonas</taxon>
        <taxon>Stenotrophomonas maltophilia group</taxon>
    </lineage>
</organism>
<dbReference type="GO" id="GO:0016747">
    <property type="term" value="F:acyltransferase activity, transferring groups other than amino-acyl groups"/>
    <property type="evidence" value="ECO:0007669"/>
    <property type="project" value="InterPro"/>
</dbReference>
<dbReference type="PANTHER" id="PTHR43451">
    <property type="entry name" value="ACETYLTRANSFERASE (GNAT) FAMILY PROTEIN"/>
    <property type="match status" value="1"/>
</dbReference>
<evidence type="ECO:0000259" key="1">
    <source>
        <dbReference type="PROSITE" id="PS51186"/>
    </source>
</evidence>
<feature type="domain" description="N-acetyltransferase" evidence="1">
    <location>
        <begin position="9"/>
        <end position="151"/>
    </location>
</feature>
<protein>
    <submittedName>
        <fullName evidence="2">GNAT family N-acetyltransferase</fullName>
    </submittedName>
</protein>
<reference evidence="2 3" key="1">
    <citation type="submission" date="2017-06" db="EMBL/GenBank/DDBJ databases">
        <authorList>
            <person name="Kim H.J."/>
            <person name="Triplett B.A."/>
        </authorList>
    </citation>
    <scope>NUCLEOTIDE SEQUENCE [LARGE SCALE GENOMIC DNA]</scope>
    <source>
        <strain evidence="2 3">13146</strain>
    </source>
</reference>
<evidence type="ECO:0000313" key="3">
    <source>
        <dbReference type="Proteomes" id="UP000198157"/>
    </source>
</evidence>
<dbReference type="InterPro" id="IPR052564">
    <property type="entry name" value="N-acetyltrans/Recomb-assoc"/>
</dbReference>
<dbReference type="Gene3D" id="3.40.630.30">
    <property type="match status" value="1"/>
</dbReference>
<dbReference type="SUPFAM" id="SSF55729">
    <property type="entry name" value="Acyl-CoA N-acyltransferases (Nat)"/>
    <property type="match status" value="1"/>
</dbReference>
<evidence type="ECO:0000313" key="2">
    <source>
        <dbReference type="EMBL" id="OWQ56162.1"/>
    </source>
</evidence>
<sequence length="151" mass="16383">MAVRTLVAADLEQASRICMAAFMGSVADSLTPLGIETFSRIASVEGFRTRMSHDNLMLVFEQQDRIVGVAELKEGRHVAMLFVDPAVQQQGIGKALMAAMIDHARVDVLRVSASLSSVPAYERYGFACAGEAAESSGLKYQPMDMQLMARP</sequence>
<dbReference type="OrthoDB" id="9789605at2"/>
<keyword evidence="2" id="KW-0808">Transferase</keyword>
<comment type="caution">
    <text evidence="2">The sequence shown here is derived from an EMBL/GenBank/DDBJ whole genome shotgun (WGS) entry which is preliminary data.</text>
</comment>
<dbReference type="InterPro" id="IPR016181">
    <property type="entry name" value="Acyl_CoA_acyltransferase"/>
</dbReference>
<dbReference type="InterPro" id="IPR000182">
    <property type="entry name" value="GNAT_dom"/>
</dbReference>
<dbReference type="PANTHER" id="PTHR43451:SF1">
    <property type="entry name" value="ACETYLTRANSFERASE"/>
    <property type="match status" value="1"/>
</dbReference>
<dbReference type="Pfam" id="PF13673">
    <property type="entry name" value="Acetyltransf_10"/>
    <property type="match status" value="1"/>
</dbReference>
<dbReference type="Proteomes" id="UP000198157">
    <property type="component" value="Unassembled WGS sequence"/>
</dbReference>
<dbReference type="EMBL" id="NIVS01000008">
    <property type="protein sequence ID" value="OWQ56162.1"/>
    <property type="molecule type" value="Genomic_DNA"/>
</dbReference>
<dbReference type="AlphaFoldDB" id="A0A246HRV3"/>
<name>A0A246HRV3_STEMA</name>
<dbReference type="PROSITE" id="PS51186">
    <property type="entry name" value="GNAT"/>
    <property type="match status" value="1"/>
</dbReference>
<gene>
    <name evidence="2" type="ORF">CEE60_03275</name>
</gene>
<dbReference type="CDD" id="cd04301">
    <property type="entry name" value="NAT_SF"/>
    <property type="match status" value="1"/>
</dbReference>
<accession>A0A246HRV3</accession>